<evidence type="ECO:0000256" key="1">
    <source>
        <dbReference type="ARBA" id="ARBA00004245"/>
    </source>
</evidence>
<feature type="compositionally biased region" description="Polar residues" evidence="8">
    <location>
        <begin position="1047"/>
        <end position="1058"/>
    </location>
</feature>
<dbReference type="InterPro" id="IPR039915">
    <property type="entry name" value="TACC"/>
</dbReference>
<feature type="compositionally biased region" description="Polar residues" evidence="8">
    <location>
        <begin position="1242"/>
        <end position="1251"/>
    </location>
</feature>
<evidence type="ECO:0000256" key="6">
    <source>
        <dbReference type="ARBA" id="ARBA00023212"/>
    </source>
</evidence>
<accession>A0A8S1ANB1</accession>
<dbReference type="GO" id="GO:0005856">
    <property type="term" value="C:cytoskeleton"/>
    <property type="evidence" value="ECO:0007669"/>
    <property type="project" value="UniProtKB-SubCell"/>
</dbReference>
<dbReference type="Gene3D" id="1.20.5.1700">
    <property type="match status" value="1"/>
</dbReference>
<feature type="region of interest" description="Disordered" evidence="8">
    <location>
        <begin position="1428"/>
        <end position="1447"/>
    </location>
</feature>
<feature type="region of interest" description="Disordered" evidence="8">
    <location>
        <begin position="1127"/>
        <end position="1180"/>
    </location>
</feature>
<gene>
    <name evidence="10" type="ORF">APLA_LOCUS12892</name>
</gene>
<dbReference type="Proteomes" id="UP000494256">
    <property type="component" value="Unassembled WGS sequence"/>
</dbReference>
<evidence type="ECO:0000313" key="11">
    <source>
        <dbReference type="Proteomes" id="UP000494256"/>
    </source>
</evidence>
<evidence type="ECO:0000313" key="10">
    <source>
        <dbReference type="EMBL" id="CAB3249443.1"/>
    </source>
</evidence>
<proteinExistence type="inferred from homology"/>
<feature type="region of interest" description="Disordered" evidence="8">
    <location>
        <begin position="560"/>
        <end position="589"/>
    </location>
</feature>
<feature type="compositionally biased region" description="Polar residues" evidence="8">
    <location>
        <begin position="1436"/>
        <end position="1447"/>
    </location>
</feature>
<evidence type="ECO:0000256" key="8">
    <source>
        <dbReference type="SAM" id="MobiDB-lite"/>
    </source>
</evidence>
<feature type="coiled-coil region" evidence="7">
    <location>
        <begin position="1629"/>
        <end position="1685"/>
    </location>
</feature>
<feature type="region of interest" description="Disordered" evidence="8">
    <location>
        <begin position="1237"/>
        <end position="1257"/>
    </location>
</feature>
<dbReference type="OrthoDB" id="6627680at2759"/>
<dbReference type="EMBL" id="CADEBD010000344">
    <property type="protein sequence ID" value="CAB3249443.1"/>
    <property type="molecule type" value="Genomic_DNA"/>
</dbReference>
<evidence type="ECO:0000256" key="4">
    <source>
        <dbReference type="ARBA" id="ARBA00022553"/>
    </source>
</evidence>
<dbReference type="GO" id="GO:0007052">
    <property type="term" value="P:mitotic spindle organization"/>
    <property type="evidence" value="ECO:0007669"/>
    <property type="project" value="InterPro"/>
</dbReference>
<evidence type="ECO:0000256" key="2">
    <source>
        <dbReference type="ARBA" id="ARBA00009423"/>
    </source>
</evidence>
<comment type="subcellular location">
    <subcellularLocation>
        <location evidence="1">Cytoplasm</location>
        <location evidence="1">Cytoskeleton</location>
    </subcellularLocation>
</comment>
<dbReference type="PANTHER" id="PTHR13924">
    <property type="entry name" value="TRANSFORMING ACIDIC COILED-COIL CONTAINING PROTEIN 1/2"/>
    <property type="match status" value="1"/>
</dbReference>
<dbReference type="PANTHER" id="PTHR13924:SF10">
    <property type="entry name" value="TRANSFORMING ACIDIC COILED-COIL PROTEIN, ISOFORM K"/>
    <property type="match status" value="1"/>
</dbReference>
<feature type="region of interest" description="Disordered" evidence="8">
    <location>
        <begin position="1375"/>
        <end position="1394"/>
    </location>
</feature>
<dbReference type="FunFam" id="1.20.5.1700:FF:000001">
    <property type="entry name" value="Transforming acidic coiled-coil-containing protein 1 isoform 2"/>
    <property type="match status" value="1"/>
</dbReference>
<organism evidence="10 11">
    <name type="scientific">Arctia plantaginis</name>
    <name type="common">Wood tiger moth</name>
    <name type="synonym">Phalaena plantaginis</name>
    <dbReference type="NCBI Taxonomy" id="874455"/>
    <lineage>
        <taxon>Eukaryota</taxon>
        <taxon>Metazoa</taxon>
        <taxon>Ecdysozoa</taxon>
        <taxon>Arthropoda</taxon>
        <taxon>Hexapoda</taxon>
        <taxon>Insecta</taxon>
        <taxon>Pterygota</taxon>
        <taxon>Neoptera</taxon>
        <taxon>Endopterygota</taxon>
        <taxon>Lepidoptera</taxon>
        <taxon>Glossata</taxon>
        <taxon>Ditrysia</taxon>
        <taxon>Noctuoidea</taxon>
        <taxon>Erebidae</taxon>
        <taxon>Arctiinae</taxon>
        <taxon>Arctia</taxon>
    </lineage>
</organism>
<dbReference type="InterPro" id="IPR007707">
    <property type="entry name" value="TACC_C"/>
</dbReference>
<feature type="compositionally biased region" description="Basic and acidic residues" evidence="8">
    <location>
        <begin position="1024"/>
        <end position="1044"/>
    </location>
</feature>
<protein>
    <recommendedName>
        <fullName evidence="9">Transforming acidic coiled-coil-containing protein C-terminal domain-containing protein</fullName>
    </recommendedName>
</protein>
<dbReference type="GO" id="GO:0005737">
    <property type="term" value="C:cytoplasm"/>
    <property type="evidence" value="ECO:0007669"/>
    <property type="project" value="TreeGrafter"/>
</dbReference>
<feature type="compositionally biased region" description="Polar residues" evidence="8">
    <location>
        <begin position="1375"/>
        <end position="1388"/>
    </location>
</feature>
<evidence type="ECO:0000259" key="9">
    <source>
        <dbReference type="Pfam" id="PF05010"/>
    </source>
</evidence>
<keyword evidence="6" id="KW-0206">Cytoskeleton</keyword>
<keyword evidence="3" id="KW-0963">Cytoplasm</keyword>
<keyword evidence="4" id="KW-0597">Phosphoprotein</keyword>
<keyword evidence="5 7" id="KW-0175">Coiled coil</keyword>
<evidence type="ECO:0000256" key="3">
    <source>
        <dbReference type="ARBA" id="ARBA00022490"/>
    </source>
</evidence>
<comment type="caution">
    <text evidence="10">The sequence shown here is derived from an EMBL/GenBank/DDBJ whole genome shotgun (WGS) entry which is preliminary data.</text>
</comment>
<feature type="domain" description="Transforming acidic coiled-coil-containing protein C-terminal" evidence="9">
    <location>
        <begin position="1523"/>
        <end position="1718"/>
    </location>
</feature>
<dbReference type="GO" id="GO:0007097">
    <property type="term" value="P:nuclear migration"/>
    <property type="evidence" value="ECO:0007669"/>
    <property type="project" value="TreeGrafter"/>
</dbReference>
<evidence type="ECO:0000256" key="5">
    <source>
        <dbReference type="ARBA" id="ARBA00023054"/>
    </source>
</evidence>
<feature type="compositionally biased region" description="Low complexity" evidence="8">
    <location>
        <begin position="157"/>
        <end position="167"/>
    </location>
</feature>
<feature type="compositionally biased region" description="Polar residues" evidence="8">
    <location>
        <begin position="1127"/>
        <end position="1174"/>
    </location>
</feature>
<name>A0A8S1ANB1_ARCPL</name>
<sequence>MAHHVEPMDVDSDFDNKENSLHHNNVLPFTEKGYDELDVSELNMKLRYSVTPASSPMSKSYTANCFDNRSLESGDDSVNITVNENVNLTRSLNSSMTKNDNVLKSLKVLPLKTIHTDQYVDSNRNNSVLRPLESTVSSDNANITVTVNAPSDIDENLSLPSSSSSTLQTPEATTPTKDIPLNDGGSPIMRGLKSVFSMFRSSQSPIPPAEIESLVKPTIISNVNEHDSTQGQLQAVLASTPIAAHRKKELSPTKRSSPQKESNIVFNEDLEKELQWKDETTIIFSQERIPIHKLMFQQQDSNKIGNKEMIDTRVQDTNDLNSTVEYMDISNNSIRDTTVTNIKDDNMPADSTLAAESDTEFVDCETTFTKSEDNGIEDANTTPVGDTSADLNITQVIENKNESGSRLKQIILDTTLDILNATLSVKPEDLLPEVLDQSKHISPTIDNKATIELSKEINVVVTLEEDPNATKVLPEMSVTRSADETFDATISDVVQDKDLEITQTEESTFNVTLKGDKDDQNLYTTISEPFSLDSKSIEVQISLPVDQLNNILDIDLNKTKPNSSEDVNEHCVSSTTDPTSSKHTTEKSLSNEIEVNTVREPSVNELPVNIPLPDEDDLDKELILSADITTPAIPENQPLDLVDDIKLLSEFMEPLNTLYSDVPLTEAVQNTVNDFSPTTAIVEDNSYVNSQTTNLHHSIITEPHDIVKENNENTDDSEHAKEIKNVNILPEVSLLYSRHANECENVRDATTIDNEINVINNVNTNFVLETNDNGCNFEPLPDIVNQTIAISNTDNIKPPVIVSEVSTLEEMSDNDNISNKTIDLGVQLHGVNEIEAQISSVNQSQLINIAVKEKKELILTSDFNTYNMDNLPNDMNVTCTINDNIEINNSRNNSERIEGTYPINELTQTVTENITSVMEDQDGVAQSTTALEQEVVLSGNNSPFTFVEAIETEPKGETALKNLLAPETKVVCTPPNSPPIQSKGYNFNFDDLAFEAFATKTNIGISPPFNTPKKRTEANIQPKTVEKPIPKKDTRRKTQSDRKKPTTPKTKLNSTYHSSLSDITTNTCTDNLDIGPAEEIQVNPPDTIGLNPNNEIIDEILVNCTSPKTKEKLENVSEIVIKSDLESSQMEKTVSTECNESSVESNINQLKGTSSSEQSTYGTASDSSIPSRNVFNLPEIDDMNFNPFTTKSKMRESPPPSPNVETNCAKISSVSTLQLEEKVFGAEDKVENELMEKDASGDLTSTTISSKATDERNVTPKEIHTEDEDTMEGPFLEVDDLNSEDKMLEFDDENIDMMQFNEIPPQSNEENLDNGEMFIDAEAFEFLLNQNKTNTVVDSGKESLFLKFDPLFAKRMSAITSDGVVASLAKLQNRQSTPTKLDQSSPNSMPVAGPSNLNETQDIDVSNAEDSTDDINITISKPMMVVPPAVNPVTPRNKSITPNRSNRRSITFTSPAMAVIDRLLSLSGNTSALYDTTITQVSREQNEADIALSQLRELLAEKEINVYNLRSESNELKDRLNTLESHVRSLETESQDRLKKINDLNETLVEKTKINRSMAAVVEEYERTIASLIAETAQDKKRHAEERIKLINERDEQTAHLASMEVSFSDLHSKYEKSKQIILNCKANEETYKKSIKEFEENFTKMQNNYELLKQHATSKLNRANQEMEKINRAHEAEVLKLNAMIKRKELHITSLEESLIQKTKANEELTAICDELINKVG</sequence>
<feature type="coiled-coil region" evidence="7">
    <location>
        <begin position="1481"/>
        <end position="1533"/>
    </location>
</feature>
<dbReference type="Pfam" id="PF05010">
    <property type="entry name" value="TACC_C"/>
    <property type="match status" value="1"/>
</dbReference>
<feature type="coiled-coil region" evidence="7">
    <location>
        <begin position="1562"/>
        <end position="1594"/>
    </location>
</feature>
<reference evidence="10 11" key="1">
    <citation type="submission" date="2020-04" db="EMBL/GenBank/DDBJ databases">
        <authorList>
            <person name="Wallbank WR R."/>
            <person name="Pardo Diaz C."/>
            <person name="Kozak K."/>
            <person name="Martin S."/>
            <person name="Jiggins C."/>
            <person name="Moest M."/>
            <person name="Warren A I."/>
            <person name="Byers J.R.P. K."/>
            <person name="Montejo-Kovacevich G."/>
            <person name="Yen C E."/>
        </authorList>
    </citation>
    <scope>NUCLEOTIDE SEQUENCE [LARGE SCALE GENOMIC DNA]</scope>
</reference>
<feature type="region of interest" description="Disordered" evidence="8">
    <location>
        <begin position="1003"/>
        <end position="1058"/>
    </location>
</feature>
<feature type="region of interest" description="Disordered" evidence="8">
    <location>
        <begin position="152"/>
        <end position="184"/>
    </location>
</feature>
<evidence type="ECO:0000256" key="7">
    <source>
        <dbReference type="SAM" id="Coils"/>
    </source>
</evidence>
<comment type="similarity">
    <text evidence="2">Belongs to the TACC family.</text>
</comment>